<dbReference type="EMBL" id="CP062796">
    <property type="protein sequence ID" value="QUL99177.1"/>
    <property type="molecule type" value="Genomic_DNA"/>
</dbReference>
<proteinExistence type="predicted"/>
<evidence type="ECO:0000259" key="1">
    <source>
        <dbReference type="PROSITE" id="PS51186"/>
    </source>
</evidence>
<dbReference type="GO" id="GO:0016747">
    <property type="term" value="F:acyltransferase activity, transferring groups other than amino-acyl groups"/>
    <property type="evidence" value="ECO:0007669"/>
    <property type="project" value="InterPro"/>
</dbReference>
<reference evidence="2" key="2">
    <citation type="journal article" date="2023" name="Biology">
        <title>Prokaryotic Life Associated with Coal-Fire Gas Vents Revealed by Metagenomics.</title>
        <authorList>
            <person name="Kadnikov V.V."/>
            <person name="Mardanov A.V."/>
            <person name="Beletsky A.V."/>
            <person name="Karnachuk O.V."/>
            <person name="Ravin N.V."/>
        </authorList>
    </citation>
    <scope>NUCLEOTIDE SEQUENCE</scope>
    <source>
        <strain evidence="2">Bu02</strain>
    </source>
</reference>
<evidence type="ECO:0000313" key="2">
    <source>
        <dbReference type="EMBL" id="QUL99177.1"/>
    </source>
</evidence>
<reference evidence="2" key="1">
    <citation type="submission" date="2020-10" db="EMBL/GenBank/DDBJ databases">
        <authorList>
            <person name="Kadnikov V."/>
            <person name="Beletsky A.V."/>
            <person name="Mardanov A.V."/>
            <person name="Karnachuk O.V."/>
            <person name="Ravin N.V."/>
        </authorList>
    </citation>
    <scope>NUCLEOTIDE SEQUENCE</scope>
    <source>
        <strain evidence="2">Bu02</strain>
    </source>
</reference>
<dbReference type="AlphaFoldDB" id="A0AAT9LDT2"/>
<gene>
    <name evidence="2" type="ORF">IMF26_03735</name>
</gene>
<dbReference type="InterPro" id="IPR016181">
    <property type="entry name" value="Acyl_CoA_acyltransferase"/>
</dbReference>
<dbReference type="InterPro" id="IPR038764">
    <property type="entry name" value="GNAT_N_AcTrfase_prd"/>
</dbReference>
<dbReference type="CDD" id="cd04301">
    <property type="entry name" value="NAT_SF"/>
    <property type="match status" value="1"/>
</dbReference>
<name>A0AAT9LDT2_9FIRM</name>
<feature type="domain" description="N-acetyltransferase" evidence="1">
    <location>
        <begin position="35"/>
        <end position="183"/>
    </location>
</feature>
<protein>
    <recommendedName>
        <fullName evidence="1">N-acetyltransferase domain-containing protein</fullName>
    </recommendedName>
</protein>
<dbReference type="SUPFAM" id="SSF55729">
    <property type="entry name" value="Acyl-CoA N-acyltransferases (Nat)"/>
    <property type="match status" value="1"/>
</dbReference>
<accession>A0AAT9LDT2</accession>
<dbReference type="PROSITE" id="PS51186">
    <property type="entry name" value="GNAT"/>
    <property type="match status" value="1"/>
</dbReference>
<dbReference type="PANTHER" id="PTHR41700:SF1">
    <property type="entry name" value="N-ACETYLTRANSFERASE DOMAIN-CONTAINING PROTEIN"/>
    <property type="match status" value="1"/>
</dbReference>
<dbReference type="Gene3D" id="3.40.630.30">
    <property type="match status" value="1"/>
</dbReference>
<dbReference type="InterPro" id="IPR000182">
    <property type="entry name" value="GNAT_dom"/>
</dbReference>
<sequence>MIKHGDTGILGEPVRIRIMSVPVTGSTGGLETVEVTLRELKTAREMKEVEEVQSRIWGRAETVPSHQVIAEARNGGIVLGAFVRDGESERLVGLSHSFPGTDGREVWLYSHMTGILEEFRGQGIGSRMKLLQREIALQKGFRVIKWTFDPLYYPNAHLNVRKLGGIVRKYEVDYYGELTDSFNSGIPSDRFILEWHIASSWVSRALSGCADGTSDQMGIPRTIQFQYRGNRVVPGDLDLGLEDDKVTVPFPVDFAGIKRQDLLLARQWRLATRQVFLHYLGRGYVVCDVFQCDQVCYYLLDRDFSI</sequence>
<dbReference type="PANTHER" id="PTHR41700">
    <property type="entry name" value="GCN5-RELATED N-ACETYLTRANSFERASE"/>
    <property type="match status" value="1"/>
</dbReference>
<dbReference type="KEGG" id="fcz:IMF26_03735"/>
<organism evidence="2">
    <name type="scientific">Candidatus Fermentithermobacillus carboniphilus</name>
    <dbReference type="NCBI Taxonomy" id="3085328"/>
    <lineage>
        <taxon>Bacteria</taxon>
        <taxon>Bacillati</taxon>
        <taxon>Bacillota</taxon>
        <taxon>Candidatus Fermentithermobacillia</taxon>
        <taxon>Candidatus Fermentithermobacillales</taxon>
        <taxon>Candidatus Fermentithermobacillaceae</taxon>
        <taxon>Candidatus Fermentithermobacillus</taxon>
    </lineage>
</organism>